<dbReference type="AlphaFoldDB" id="V6U409"/>
<comment type="catalytic activity">
    <reaction evidence="7">
        <text>L-threonyl-[protein] + ATP = O-phospho-L-threonyl-[protein] + ADP + H(+)</text>
        <dbReference type="Rhea" id="RHEA:46608"/>
        <dbReference type="Rhea" id="RHEA-COMP:11060"/>
        <dbReference type="Rhea" id="RHEA-COMP:11605"/>
        <dbReference type="ChEBI" id="CHEBI:15378"/>
        <dbReference type="ChEBI" id="CHEBI:30013"/>
        <dbReference type="ChEBI" id="CHEBI:30616"/>
        <dbReference type="ChEBI" id="CHEBI:61977"/>
        <dbReference type="ChEBI" id="CHEBI:456216"/>
        <dbReference type="EC" id="2.7.11.1"/>
    </reaction>
</comment>
<dbReference type="EMBL" id="AHHH01000004">
    <property type="protein sequence ID" value="ESU45579.1"/>
    <property type="molecule type" value="Genomic_DNA"/>
</dbReference>
<name>V6U409_GIAIN</name>
<evidence type="ECO:0000256" key="8">
    <source>
        <dbReference type="ARBA" id="ARBA00048679"/>
    </source>
</evidence>
<dbReference type="OrthoDB" id="339325at2759"/>
<accession>V6U409</accession>
<dbReference type="SUPFAM" id="SSF56112">
    <property type="entry name" value="Protein kinase-like (PK-like)"/>
    <property type="match status" value="1"/>
</dbReference>
<sequence length="321" mass="34239">MSASSSTDPAALIDDLDGELGSGACGIVYALKSAPDRAVKEVPTDGLPPDVQRALDAELQILPRLRHPNVVECRRVLRHEGYVYIEMRRYAGSLDGLIRGLRRRRQLPPRETVVAVLRQVGAGLLYLHSAAKADAAGPLPAITHCDLRPANILHDKDETEFAVSDFGACWEGAGKLATLAVPVYTAPEVLRGGPPTAASDMWSLGMVVYELATGGKPQFLCGRPPAEVYVEGWRADLGAVEDPVVRGVLANLLVLEPERRLSAAELVELLGTDGGAAAVATALRFRALEDEVARLRGEVAALRGALKEKAAPCGLYKLSSK</sequence>
<keyword evidence="6" id="KW-0067">ATP-binding</keyword>
<dbReference type="PANTHER" id="PTHR43671">
    <property type="entry name" value="SERINE/THREONINE-PROTEIN KINASE NEK"/>
    <property type="match status" value="1"/>
</dbReference>
<dbReference type="VEuPathDB" id="GiardiaDB:GL50581_4117"/>
<dbReference type="Pfam" id="PF00069">
    <property type="entry name" value="Pkinase"/>
    <property type="match status" value="1"/>
</dbReference>
<dbReference type="InterPro" id="IPR000719">
    <property type="entry name" value="Prot_kinase_dom"/>
</dbReference>
<reference evidence="10 11" key="2">
    <citation type="journal article" date="2013" name="Genome Biol. Evol.">
        <title>Genome sequencing of Giardia lamblia genotypes A2 and B isolates (DH and GS) and comparative analysis with the genomes of genotypes A1 and E (WB and Pig).</title>
        <authorList>
            <person name="Adam R.D."/>
            <person name="Dahlstrom E.W."/>
            <person name="Martens C.A."/>
            <person name="Bruno D.P."/>
            <person name="Barbian K.D."/>
            <person name="Ricklefs S.M."/>
            <person name="Hernandez M.M."/>
            <person name="Narla N.P."/>
            <person name="Patel R.B."/>
            <person name="Porcella S.F."/>
            <person name="Nash T.E."/>
        </authorList>
    </citation>
    <scope>NUCLEOTIDE SEQUENCE [LARGE SCALE GENOMIC DNA]</scope>
    <source>
        <strain evidence="10 11">GS</strain>
    </source>
</reference>
<dbReference type="InterPro" id="IPR050660">
    <property type="entry name" value="NEK_Ser/Thr_kinase"/>
</dbReference>
<dbReference type="InterPro" id="IPR011009">
    <property type="entry name" value="Kinase-like_dom_sf"/>
</dbReference>
<dbReference type="VEuPathDB" id="GiardiaDB:DHA2_152219"/>
<gene>
    <name evidence="10" type="ORF">GSB_150040</name>
</gene>
<organism evidence="10 11">
    <name type="scientific">Giardia intestinalis</name>
    <name type="common">Giardia lamblia</name>
    <dbReference type="NCBI Taxonomy" id="5741"/>
    <lineage>
        <taxon>Eukaryota</taxon>
        <taxon>Metamonada</taxon>
        <taxon>Diplomonadida</taxon>
        <taxon>Hexamitidae</taxon>
        <taxon>Giardiinae</taxon>
        <taxon>Giardia</taxon>
    </lineage>
</organism>
<comment type="caution">
    <text evidence="10">The sequence shown here is derived from an EMBL/GenBank/DDBJ whole genome shotgun (WGS) entry which is preliminary data.</text>
</comment>
<dbReference type="GO" id="GO:0005524">
    <property type="term" value="F:ATP binding"/>
    <property type="evidence" value="ECO:0007669"/>
    <property type="project" value="UniProtKB-KW"/>
</dbReference>
<evidence type="ECO:0000259" key="9">
    <source>
        <dbReference type="PROSITE" id="PS50011"/>
    </source>
</evidence>
<evidence type="ECO:0000256" key="1">
    <source>
        <dbReference type="ARBA" id="ARBA00012513"/>
    </source>
</evidence>
<dbReference type="GO" id="GO:0004674">
    <property type="term" value="F:protein serine/threonine kinase activity"/>
    <property type="evidence" value="ECO:0007669"/>
    <property type="project" value="UniProtKB-KW"/>
</dbReference>
<protein>
    <recommendedName>
        <fullName evidence="1">non-specific serine/threonine protein kinase</fullName>
        <ecNumber evidence="1">2.7.11.1</ecNumber>
    </recommendedName>
</protein>
<keyword evidence="5 10" id="KW-0418">Kinase</keyword>
<dbReference type="EC" id="2.7.11.1" evidence="1"/>
<dbReference type="Gene3D" id="1.10.510.10">
    <property type="entry name" value="Transferase(Phosphotransferase) domain 1"/>
    <property type="match status" value="1"/>
</dbReference>
<reference evidence="11" key="1">
    <citation type="submission" date="2012-02" db="EMBL/GenBank/DDBJ databases">
        <title>Genome sequencing of Giardia lamblia Genotypes A2 and B isolates (DH and GS) and comparative analysis with the genomes of Genotypes A1 and E (WB and Pig).</title>
        <authorList>
            <person name="Adam R."/>
            <person name="Dahlstrom E."/>
            <person name="Martens C."/>
            <person name="Bruno D."/>
            <person name="Barbian K."/>
            <person name="Porcella S.F."/>
            <person name="Nash T."/>
        </authorList>
    </citation>
    <scope>NUCLEOTIDE SEQUENCE</scope>
    <source>
        <strain evidence="11">GS</strain>
    </source>
</reference>
<evidence type="ECO:0000256" key="2">
    <source>
        <dbReference type="ARBA" id="ARBA00022527"/>
    </source>
</evidence>
<dbReference type="Proteomes" id="UP000018040">
    <property type="component" value="Unassembled WGS sequence"/>
</dbReference>
<evidence type="ECO:0000256" key="7">
    <source>
        <dbReference type="ARBA" id="ARBA00047899"/>
    </source>
</evidence>
<keyword evidence="2 10" id="KW-0723">Serine/threonine-protein kinase</keyword>
<keyword evidence="4" id="KW-0547">Nucleotide-binding</keyword>
<dbReference type="VEuPathDB" id="GiardiaDB:GL50803_0086934"/>
<proteinExistence type="predicted"/>
<dbReference type="VEuPathDB" id="GiardiaDB:QR46_0067"/>
<dbReference type="PROSITE" id="PS50011">
    <property type="entry name" value="PROTEIN_KINASE_DOM"/>
    <property type="match status" value="1"/>
</dbReference>
<feature type="domain" description="Protein kinase" evidence="9">
    <location>
        <begin position="14"/>
        <end position="279"/>
    </location>
</feature>
<evidence type="ECO:0000313" key="11">
    <source>
        <dbReference type="Proteomes" id="UP000018040"/>
    </source>
</evidence>
<evidence type="ECO:0000313" key="10">
    <source>
        <dbReference type="EMBL" id="ESU45579.1"/>
    </source>
</evidence>
<comment type="catalytic activity">
    <reaction evidence="8">
        <text>L-seryl-[protein] + ATP = O-phospho-L-seryl-[protein] + ADP + H(+)</text>
        <dbReference type="Rhea" id="RHEA:17989"/>
        <dbReference type="Rhea" id="RHEA-COMP:9863"/>
        <dbReference type="Rhea" id="RHEA-COMP:11604"/>
        <dbReference type="ChEBI" id="CHEBI:15378"/>
        <dbReference type="ChEBI" id="CHEBI:29999"/>
        <dbReference type="ChEBI" id="CHEBI:30616"/>
        <dbReference type="ChEBI" id="CHEBI:83421"/>
        <dbReference type="ChEBI" id="CHEBI:456216"/>
        <dbReference type="EC" id="2.7.11.1"/>
    </reaction>
</comment>
<dbReference type="Gene3D" id="3.30.200.20">
    <property type="entry name" value="Phosphorylase Kinase, domain 1"/>
    <property type="match status" value="1"/>
</dbReference>
<evidence type="ECO:0000256" key="6">
    <source>
        <dbReference type="ARBA" id="ARBA00022840"/>
    </source>
</evidence>
<keyword evidence="3" id="KW-0808">Transferase</keyword>
<evidence type="ECO:0000256" key="4">
    <source>
        <dbReference type="ARBA" id="ARBA00022741"/>
    </source>
</evidence>
<evidence type="ECO:0000256" key="5">
    <source>
        <dbReference type="ARBA" id="ARBA00022777"/>
    </source>
</evidence>
<dbReference type="PANTHER" id="PTHR43671:SF98">
    <property type="entry name" value="SERINE_THREONINE-PROTEIN KINASE NEK11"/>
    <property type="match status" value="1"/>
</dbReference>
<evidence type="ECO:0000256" key="3">
    <source>
        <dbReference type="ARBA" id="ARBA00022679"/>
    </source>
</evidence>